<keyword evidence="2" id="KW-0813">Transport</keyword>
<accession>A0A6A6MR59</accession>
<evidence type="ECO:0000256" key="2">
    <source>
        <dbReference type="ARBA" id="ARBA00022597"/>
    </source>
</evidence>
<dbReference type="PANTHER" id="PTHR48021">
    <property type="match status" value="1"/>
</dbReference>
<dbReference type="Gene3D" id="1.20.1250.20">
    <property type="entry name" value="MFS general substrate transporter like domains"/>
    <property type="match status" value="2"/>
</dbReference>
<dbReference type="Proteomes" id="UP000467840">
    <property type="component" value="Chromosome 15"/>
</dbReference>
<keyword evidence="4" id="KW-1133">Transmembrane helix</keyword>
<dbReference type="AlphaFoldDB" id="A0A6A6MR59"/>
<keyword evidence="4" id="KW-0812">Transmembrane</keyword>
<reference evidence="5 6" key="1">
    <citation type="journal article" date="2020" name="Mol. Plant">
        <title>The Chromosome-Based Rubber Tree Genome Provides New Insights into Spurge Genome Evolution and Rubber Biosynthesis.</title>
        <authorList>
            <person name="Liu J."/>
            <person name="Shi C."/>
            <person name="Shi C.C."/>
            <person name="Li W."/>
            <person name="Zhang Q.J."/>
            <person name="Zhang Y."/>
            <person name="Li K."/>
            <person name="Lu H.F."/>
            <person name="Shi C."/>
            <person name="Zhu S.T."/>
            <person name="Xiao Z.Y."/>
            <person name="Nan H."/>
            <person name="Yue Y."/>
            <person name="Zhu X.G."/>
            <person name="Wu Y."/>
            <person name="Hong X.N."/>
            <person name="Fan G.Y."/>
            <person name="Tong Y."/>
            <person name="Zhang D."/>
            <person name="Mao C.L."/>
            <person name="Liu Y.L."/>
            <person name="Hao S.J."/>
            <person name="Liu W.Q."/>
            <person name="Lv M.Q."/>
            <person name="Zhang H.B."/>
            <person name="Liu Y."/>
            <person name="Hu-Tang G.R."/>
            <person name="Wang J.P."/>
            <person name="Wang J.H."/>
            <person name="Sun Y.H."/>
            <person name="Ni S.B."/>
            <person name="Chen W.B."/>
            <person name="Zhang X.C."/>
            <person name="Jiao Y.N."/>
            <person name="Eichler E.E."/>
            <person name="Li G.H."/>
            <person name="Liu X."/>
            <person name="Gao L.Z."/>
        </authorList>
    </citation>
    <scope>NUCLEOTIDE SEQUENCE [LARGE SCALE GENOMIC DNA]</scope>
    <source>
        <strain evidence="6">cv. GT1</strain>
        <tissue evidence="5">Leaf</tissue>
    </source>
</reference>
<feature type="transmembrane region" description="Helical" evidence="4">
    <location>
        <begin position="176"/>
        <end position="193"/>
    </location>
</feature>
<dbReference type="InterPro" id="IPR050549">
    <property type="entry name" value="MFS_Trehalose_Transporter"/>
</dbReference>
<keyword evidence="4" id="KW-0472">Membrane</keyword>
<gene>
    <name evidence="5" type="ORF">GH714_037167</name>
</gene>
<evidence type="ECO:0008006" key="7">
    <source>
        <dbReference type="Google" id="ProtNLM"/>
    </source>
</evidence>
<dbReference type="PANTHER" id="PTHR48021:SF13">
    <property type="entry name" value="SUGAR TRANSPORTER ERD6-LIKE 7"/>
    <property type="match status" value="1"/>
</dbReference>
<evidence type="ECO:0000256" key="3">
    <source>
        <dbReference type="SAM" id="MobiDB-lite"/>
    </source>
</evidence>
<comment type="similarity">
    <text evidence="1">Belongs to the major facilitator superfamily. Sugar transporter (TC 2.A.1.1) family.</text>
</comment>
<name>A0A6A6MR59_HEVBR</name>
<dbReference type="GO" id="GO:0016020">
    <property type="term" value="C:membrane"/>
    <property type="evidence" value="ECO:0007669"/>
    <property type="project" value="TreeGrafter"/>
</dbReference>
<comment type="caution">
    <text evidence="5">The sequence shown here is derived from an EMBL/GenBank/DDBJ whole genome shotgun (WGS) entry which is preliminary data.</text>
</comment>
<organism evidence="5 6">
    <name type="scientific">Hevea brasiliensis</name>
    <name type="common">Para rubber tree</name>
    <name type="synonym">Siphonia brasiliensis</name>
    <dbReference type="NCBI Taxonomy" id="3981"/>
    <lineage>
        <taxon>Eukaryota</taxon>
        <taxon>Viridiplantae</taxon>
        <taxon>Streptophyta</taxon>
        <taxon>Embryophyta</taxon>
        <taxon>Tracheophyta</taxon>
        <taxon>Spermatophyta</taxon>
        <taxon>Magnoliopsida</taxon>
        <taxon>eudicotyledons</taxon>
        <taxon>Gunneridae</taxon>
        <taxon>Pentapetalae</taxon>
        <taxon>rosids</taxon>
        <taxon>fabids</taxon>
        <taxon>Malpighiales</taxon>
        <taxon>Euphorbiaceae</taxon>
        <taxon>Crotonoideae</taxon>
        <taxon>Micrandreae</taxon>
        <taxon>Hevea</taxon>
    </lineage>
</organism>
<evidence type="ECO:0000256" key="1">
    <source>
        <dbReference type="ARBA" id="ARBA00010992"/>
    </source>
</evidence>
<feature type="transmembrane region" description="Helical" evidence="4">
    <location>
        <begin position="49"/>
        <end position="72"/>
    </location>
</feature>
<sequence length="219" mass="23470">MGIKEDIENGNDNANNGVHKEMREPLIGKNLADEEDGSREQNSNKQREWMVYFTTLVAVCGSFEFGCCHSIVGSILTFGAMIGAITSGPIADFIGRKRAKMGREKHFEIALKTLRGKDMDISHDADEIKIGVGMMAFQQIGGINGVCFYLSNNFESAGFSASVGTIASAIIQANELALNTAAILAVIGTLLFVGSFSAGMAAVPSVVMSEIIYLTGRKF</sequence>
<keyword evidence="2" id="KW-0762">Sugar transport</keyword>
<evidence type="ECO:0000256" key="4">
    <source>
        <dbReference type="SAM" id="Phobius"/>
    </source>
</evidence>
<dbReference type="InterPro" id="IPR036259">
    <property type="entry name" value="MFS_trans_sf"/>
</dbReference>
<proteinExistence type="inferred from homology"/>
<evidence type="ECO:0000313" key="6">
    <source>
        <dbReference type="Proteomes" id="UP000467840"/>
    </source>
</evidence>
<keyword evidence="6" id="KW-1185">Reference proteome</keyword>
<dbReference type="EMBL" id="JAAGAX010000005">
    <property type="protein sequence ID" value="KAF2314918.1"/>
    <property type="molecule type" value="Genomic_DNA"/>
</dbReference>
<dbReference type="GO" id="GO:0022857">
    <property type="term" value="F:transmembrane transporter activity"/>
    <property type="evidence" value="ECO:0007669"/>
    <property type="project" value="TreeGrafter"/>
</dbReference>
<feature type="transmembrane region" description="Helical" evidence="4">
    <location>
        <begin position="78"/>
        <end position="95"/>
    </location>
</feature>
<evidence type="ECO:0000313" key="5">
    <source>
        <dbReference type="EMBL" id="KAF2314918.1"/>
    </source>
</evidence>
<feature type="region of interest" description="Disordered" evidence="3">
    <location>
        <begin position="1"/>
        <end position="23"/>
    </location>
</feature>
<protein>
    <recommendedName>
        <fullName evidence="7">Major facilitator superfamily (MFS) profile domain-containing protein</fullName>
    </recommendedName>
</protein>